<keyword evidence="2" id="KW-1185">Reference proteome</keyword>
<organism evidence="1 2">
    <name type="scientific">Myroides guanonis</name>
    <dbReference type="NCBI Taxonomy" id="1150112"/>
    <lineage>
        <taxon>Bacteria</taxon>
        <taxon>Pseudomonadati</taxon>
        <taxon>Bacteroidota</taxon>
        <taxon>Flavobacteriia</taxon>
        <taxon>Flavobacteriales</taxon>
        <taxon>Flavobacteriaceae</taxon>
        <taxon>Myroides</taxon>
    </lineage>
</organism>
<dbReference type="EMBL" id="FORU01000001">
    <property type="protein sequence ID" value="SFI85861.1"/>
    <property type="molecule type" value="Genomic_DNA"/>
</dbReference>
<dbReference type="STRING" id="1150112.SAMN04487893_101394"/>
<sequence length="224" mass="26179">MIQPIQFKNKYINQLTIREMSFIHLDHHNIPHIVKDHLLRSTLSFTSQNIRHALNNDYSKQLIPLIGLFTILEQLGKCYDRMDISNIRFQNNIKRALVNFGGIDQNDELIDVLYALRNSLLHSASLISHGENSANKDKHYRFRYSSEIQHIIQESKVKWNGCYEELDGNTEKYTTLINVDLLVKFVFSCIEKASALNQENLLRLRLEGGVRQLYFDYIKSNPLL</sequence>
<evidence type="ECO:0000313" key="1">
    <source>
        <dbReference type="EMBL" id="SFI85861.1"/>
    </source>
</evidence>
<reference evidence="2" key="1">
    <citation type="submission" date="2016-10" db="EMBL/GenBank/DDBJ databases">
        <authorList>
            <person name="Varghese N."/>
            <person name="Submissions S."/>
        </authorList>
    </citation>
    <scope>NUCLEOTIDE SEQUENCE [LARGE SCALE GENOMIC DNA]</scope>
    <source>
        <strain evidence="2">DSM 26542</strain>
    </source>
</reference>
<dbReference type="Proteomes" id="UP000243887">
    <property type="component" value="Unassembled WGS sequence"/>
</dbReference>
<dbReference type="AlphaFoldDB" id="A0A1I3LMB4"/>
<name>A0A1I3LMB4_9FLAO</name>
<accession>A0A1I3LMB4</accession>
<protein>
    <submittedName>
        <fullName evidence="1">Uncharacterized protein</fullName>
    </submittedName>
</protein>
<proteinExistence type="predicted"/>
<dbReference type="RefSeq" id="WP_090677754.1">
    <property type="nucleotide sequence ID" value="NZ_FORU01000001.1"/>
</dbReference>
<dbReference type="OrthoDB" id="6103557at2"/>
<evidence type="ECO:0000313" key="2">
    <source>
        <dbReference type="Proteomes" id="UP000243887"/>
    </source>
</evidence>
<gene>
    <name evidence="1" type="ORF">SAMN04487893_101394</name>
</gene>